<accession>A0A1D8IND2</accession>
<dbReference type="NCBIfam" id="TIGR01421">
    <property type="entry name" value="gluta_reduc_1"/>
    <property type="match status" value="1"/>
</dbReference>
<comment type="cofactor">
    <cofactor evidence="9">
        <name>FAD</name>
        <dbReference type="ChEBI" id="CHEBI:57692"/>
    </cofactor>
    <text evidence="9">Binds 1 FAD per subunit.</text>
</comment>
<dbReference type="InterPro" id="IPR023753">
    <property type="entry name" value="FAD/NAD-binding_dom"/>
</dbReference>
<dbReference type="Gene3D" id="3.50.50.60">
    <property type="entry name" value="FAD/NAD(P)-binding domain"/>
    <property type="match status" value="2"/>
</dbReference>
<keyword evidence="7 11" id="KW-0676">Redox-active center</keyword>
<dbReference type="Gene3D" id="3.30.390.30">
    <property type="match status" value="1"/>
</dbReference>
<dbReference type="GO" id="GO:0004362">
    <property type="term" value="F:glutathione-disulfide reductase (NADPH) activity"/>
    <property type="evidence" value="ECO:0007669"/>
    <property type="project" value="InterPro"/>
</dbReference>
<feature type="disulfide bond" description="Redox-active" evidence="10">
    <location>
        <begin position="43"/>
        <end position="48"/>
    </location>
</feature>
<comment type="similarity">
    <text evidence="1 11">Belongs to the class-I pyridine nucleotide-disulfide oxidoreductase family.</text>
</comment>
<evidence type="ECO:0000259" key="12">
    <source>
        <dbReference type="Pfam" id="PF02852"/>
    </source>
</evidence>
<keyword evidence="4 9" id="KW-0274">FAD</keyword>
<dbReference type="FunFam" id="3.50.50.60:FF:000235">
    <property type="entry name" value="Glutathione reductase"/>
    <property type="match status" value="1"/>
</dbReference>
<protein>
    <submittedName>
        <fullName evidence="14">Glutathione-disulfide reductase</fullName>
    </submittedName>
</protein>
<dbReference type="GO" id="GO:0045454">
    <property type="term" value="P:cell redox homeostasis"/>
    <property type="evidence" value="ECO:0007669"/>
    <property type="project" value="InterPro"/>
</dbReference>
<dbReference type="InterPro" id="IPR036188">
    <property type="entry name" value="FAD/NAD-bd_sf"/>
</dbReference>
<dbReference type="GO" id="GO:0050661">
    <property type="term" value="F:NADP binding"/>
    <property type="evidence" value="ECO:0007669"/>
    <property type="project" value="InterPro"/>
</dbReference>
<feature type="binding site" evidence="9">
    <location>
        <position position="263"/>
    </location>
    <ligand>
        <name>NAD(+)</name>
        <dbReference type="ChEBI" id="CHEBI:57540"/>
    </ligand>
</feature>
<keyword evidence="15" id="KW-1185">Reference proteome</keyword>
<dbReference type="InterPro" id="IPR012999">
    <property type="entry name" value="Pyr_OxRdtase_I_AS"/>
</dbReference>
<evidence type="ECO:0000313" key="15">
    <source>
        <dbReference type="Proteomes" id="UP000095401"/>
    </source>
</evidence>
<keyword evidence="6" id="KW-1015">Disulfide bond</keyword>
<dbReference type="InterPro" id="IPR004099">
    <property type="entry name" value="Pyr_nucl-diS_OxRdtase_dimer"/>
</dbReference>
<dbReference type="AlphaFoldDB" id="A0A1D8IND2"/>
<keyword evidence="3 11" id="KW-0285">Flavoprotein</keyword>
<dbReference type="NCBIfam" id="NF004776">
    <property type="entry name" value="PRK06116.1"/>
    <property type="match status" value="1"/>
</dbReference>
<dbReference type="Pfam" id="PF07992">
    <property type="entry name" value="Pyr_redox_2"/>
    <property type="match status" value="1"/>
</dbReference>
<keyword evidence="9" id="KW-0547">Nucleotide-binding</keyword>
<feature type="domain" description="FAD/NAD(P)-binding" evidence="13">
    <location>
        <begin position="6"/>
        <end position="319"/>
    </location>
</feature>
<dbReference type="PIRSF" id="PIRSF000350">
    <property type="entry name" value="Mercury_reductase_MerA"/>
    <property type="match status" value="1"/>
</dbReference>
<evidence type="ECO:0000256" key="11">
    <source>
        <dbReference type="RuleBase" id="RU003691"/>
    </source>
</evidence>
<dbReference type="InterPro" id="IPR001100">
    <property type="entry name" value="Pyr_nuc-diS_OxRdtase"/>
</dbReference>
<feature type="binding site" evidence="9">
    <location>
        <position position="304"/>
    </location>
    <ligand>
        <name>FAD</name>
        <dbReference type="ChEBI" id="CHEBI:57692"/>
    </ligand>
</feature>
<dbReference type="InterPro" id="IPR046952">
    <property type="entry name" value="GSHR/TRXR-like"/>
</dbReference>
<dbReference type="PRINTS" id="PR00411">
    <property type="entry name" value="PNDRDTASEI"/>
</dbReference>
<dbReference type="InterPro" id="IPR006322">
    <property type="entry name" value="Glutathione_Rdtase_euk/bac"/>
</dbReference>
<dbReference type="Proteomes" id="UP000095401">
    <property type="component" value="Chromosome"/>
</dbReference>
<organism evidence="14 15">
    <name type="scientific">Acidihalobacter yilgarnensis</name>
    <dbReference type="NCBI Taxonomy" id="2819280"/>
    <lineage>
        <taxon>Bacteria</taxon>
        <taxon>Pseudomonadati</taxon>
        <taxon>Pseudomonadota</taxon>
        <taxon>Gammaproteobacteria</taxon>
        <taxon>Chromatiales</taxon>
        <taxon>Ectothiorhodospiraceae</taxon>
        <taxon>Acidihalobacter</taxon>
    </lineage>
</organism>
<feature type="active site" description="Proton acceptor" evidence="8">
    <location>
        <position position="439"/>
    </location>
</feature>
<evidence type="ECO:0000313" key="14">
    <source>
        <dbReference type="EMBL" id="AOU97973.1"/>
    </source>
</evidence>
<dbReference type="RefSeq" id="WP_070078349.1">
    <property type="nucleotide sequence ID" value="NZ_CP017415.1"/>
</dbReference>
<dbReference type="SUPFAM" id="SSF51905">
    <property type="entry name" value="FAD/NAD(P)-binding domain"/>
    <property type="match status" value="1"/>
</dbReference>
<dbReference type="PROSITE" id="PS00076">
    <property type="entry name" value="PYRIDINE_REDOX_1"/>
    <property type="match status" value="1"/>
</dbReference>
<evidence type="ECO:0000256" key="8">
    <source>
        <dbReference type="PIRSR" id="PIRSR000350-2"/>
    </source>
</evidence>
<evidence type="ECO:0000256" key="10">
    <source>
        <dbReference type="PIRSR" id="PIRSR000350-4"/>
    </source>
</evidence>
<evidence type="ECO:0000256" key="6">
    <source>
        <dbReference type="ARBA" id="ARBA00023157"/>
    </source>
</evidence>
<dbReference type="InterPro" id="IPR016156">
    <property type="entry name" value="FAD/NAD-linked_Rdtase_dimer_sf"/>
</dbReference>
<feature type="binding site" evidence="9">
    <location>
        <position position="52"/>
    </location>
    <ligand>
        <name>FAD</name>
        <dbReference type="ChEBI" id="CHEBI:57692"/>
    </ligand>
</feature>
<dbReference type="EMBL" id="CP017415">
    <property type="protein sequence ID" value="AOU97973.1"/>
    <property type="molecule type" value="Genomic_DNA"/>
</dbReference>
<name>A0A1D8IND2_9GAMM</name>
<dbReference type="KEGG" id="aprs:BI364_08345"/>
<proteinExistence type="inferred from homology"/>
<dbReference type="PRINTS" id="PR00368">
    <property type="entry name" value="FADPNR"/>
</dbReference>
<evidence type="ECO:0000256" key="9">
    <source>
        <dbReference type="PIRSR" id="PIRSR000350-3"/>
    </source>
</evidence>
<dbReference type="GO" id="GO:0034599">
    <property type="term" value="P:cellular response to oxidative stress"/>
    <property type="evidence" value="ECO:0007669"/>
    <property type="project" value="TreeGrafter"/>
</dbReference>
<dbReference type="GO" id="GO:0005829">
    <property type="term" value="C:cytosol"/>
    <property type="evidence" value="ECO:0007669"/>
    <property type="project" value="TreeGrafter"/>
</dbReference>
<keyword evidence="9" id="KW-0520">NAD</keyword>
<dbReference type="GO" id="GO:0050660">
    <property type="term" value="F:flavin adenine dinucleotide binding"/>
    <property type="evidence" value="ECO:0007669"/>
    <property type="project" value="InterPro"/>
</dbReference>
<feature type="binding site" evidence="9">
    <location>
        <begin position="174"/>
        <end position="181"/>
    </location>
    <ligand>
        <name>NAD(+)</name>
        <dbReference type="ChEBI" id="CHEBI:57540"/>
    </ligand>
</feature>
<dbReference type="PANTHER" id="PTHR42737">
    <property type="entry name" value="GLUTATHIONE REDUCTASE"/>
    <property type="match status" value="1"/>
</dbReference>
<evidence type="ECO:0000256" key="1">
    <source>
        <dbReference type="ARBA" id="ARBA00007532"/>
    </source>
</evidence>
<evidence type="ECO:0000256" key="4">
    <source>
        <dbReference type="ARBA" id="ARBA00022827"/>
    </source>
</evidence>
<gene>
    <name evidence="14" type="ORF">BI364_08345</name>
</gene>
<sequence>MSKHHYDLIAIGAGGGGLSVAERAAAHGAHCAVVEAGRLGGTCVNVGCVPKKVMWFGAQIAHAVADAHDYGFDLSLRGFDWATLKHKRDAYVKGINDWYRTYLADSDVTVLAGRGRFVDAHSIEIEGRIYTAEHIVIASGGEPVWPDVPGAELGISSNGFFELESLPGRVAVVGAGYIAVELAGMLRALGAEVALYLRGERLLRRFDHMLREHLTEALLDEGIDIFTHTQVAEVRRADDGRLNLYCGQGRESAGFNAVLWAIGRRPAVAGLNLESIGVLLEDSGHVQVDDFQNTNVPGVYAIGDVTGQMELTPVAIAAGRRLADRLFGGQPDRHLNYENIPTVVFSHPPIGTVGLSEDEAREKHGDAVKIYQASFTPMYHAVTGRKVKTAVKLITVGAKEKVVGAHVIGHGADEMLQGFAVAIRMGATKRDLDDTVAIHPTSAEELVTLR</sequence>
<evidence type="ECO:0000256" key="5">
    <source>
        <dbReference type="ARBA" id="ARBA00023002"/>
    </source>
</evidence>
<dbReference type="GO" id="GO:0006749">
    <property type="term" value="P:glutathione metabolic process"/>
    <property type="evidence" value="ECO:0007669"/>
    <property type="project" value="InterPro"/>
</dbReference>
<dbReference type="FunFam" id="3.30.390.30:FF:000003">
    <property type="entry name" value="Glutathione reductase"/>
    <property type="match status" value="1"/>
</dbReference>
<feature type="domain" description="Pyridine nucleotide-disulphide oxidoreductase dimerisation" evidence="12">
    <location>
        <begin position="340"/>
        <end position="449"/>
    </location>
</feature>
<dbReference type="SUPFAM" id="SSF55424">
    <property type="entry name" value="FAD/NAD-linked reductases, dimerisation (C-terminal) domain"/>
    <property type="match status" value="1"/>
</dbReference>
<dbReference type="PANTHER" id="PTHR42737:SF2">
    <property type="entry name" value="GLUTATHIONE REDUCTASE"/>
    <property type="match status" value="1"/>
</dbReference>
<evidence type="ECO:0000256" key="3">
    <source>
        <dbReference type="ARBA" id="ARBA00022630"/>
    </source>
</evidence>
<feature type="binding site" evidence="9">
    <location>
        <position position="115"/>
    </location>
    <ligand>
        <name>FAD</name>
        <dbReference type="ChEBI" id="CHEBI:57692"/>
    </ligand>
</feature>
<comment type="subunit">
    <text evidence="2">Homodimer.</text>
</comment>
<evidence type="ECO:0000256" key="2">
    <source>
        <dbReference type="ARBA" id="ARBA00011738"/>
    </source>
</evidence>
<evidence type="ECO:0000259" key="13">
    <source>
        <dbReference type="Pfam" id="PF07992"/>
    </source>
</evidence>
<keyword evidence="5 11" id="KW-0560">Oxidoreductase</keyword>
<dbReference type="Pfam" id="PF02852">
    <property type="entry name" value="Pyr_redox_dim"/>
    <property type="match status" value="1"/>
</dbReference>
<evidence type="ECO:0000256" key="7">
    <source>
        <dbReference type="ARBA" id="ARBA00023284"/>
    </source>
</evidence>
<reference evidence="15" key="1">
    <citation type="submission" date="2016-09" db="EMBL/GenBank/DDBJ databases">
        <title>Acidihalobacter prosperus F5.</title>
        <authorList>
            <person name="Khaleque H.N."/>
            <person name="Ramsay J.P."/>
            <person name="Kaksonen A.H."/>
            <person name="Boxall N.J."/>
            <person name="Watkin E.L.J."/>
        </authorList>
    </citation>
    <scope>NUCLEOTIDE SEQUENCE [LARGE SCALE GENOMIC DNA]</scope>
    <source>
        <strain evidence="15">F5</strain>
    </source>
</reference>